<evidence type="ECO:0008006" key="5">
    <source>
        <dbReference type="Google" id="ProtNLM"/>
    </source>
</evidence>
<dbReference type="CDD" id="cd00167">
    <property type="entry name" value="SANT"/>
    <property type="match status" value="2"/>
</dbReference>
<dbReference type="PANTHER" id="PTHR45614">
    <property type="entry name" value="MYB PROTEIN-RELATED"/>
    <property type="match status" value="1"/>
</dbReference>
<gene>
    <name evidence="4" type="ORF">g.14454</name>
</gene>
<proteinExistence type="predicted"/>
<feature type="domain" description="HTH myb-type" evidence="3">
    <location>
        <begin position="51"/>
        <end position="105"/>
    </location>
</feature>
<protein>
    <recommendedName>
        <fullName evidence="5">Myb-related protein B</fullName>
    </recommendedName>
</protein>
<dbReference type="InterPro" id="IPR050560">
    <property type="entry name" value="MYB_TF"/>
</dbReference>
<dbReference type="Pfam" id="PF13921">
    <property type="entry name" value="Myb_DNA-bind_6"/>
    <property type="match status" value="1"/>
</dbReference>
<feature type="domain" description="HTH myb-type" evidence="3">
    <location>
        <begin position="7"/>
        <end position="50"/>
    </location>
</feature>
<dbReference type="GO" id="GO:0005634">
    <property type="term" value="C:nucleus"/>
    <property type="evidence" value="ECO:0007669"/>
    <property type="project" value="TreeGrafter"/>
</dbReference>
<sequence length="509" mass="53524">MPTALIWTPEEDEELQHLVDAHGSKKWALISSKLRSKSSKQCRRRWKNFLSINAKTCSWSTDEDAQLMAAHAELGNRWTEISRIFGDRTDNAVKNRWHALVRKHPRLTEMGSPSTDPKRARRGPPGQAAGHQLNPHHHQQQQGYPVAGVRGGAVLPSPFEQNSLAPSMAVPHGAVLGPHGMGTANVAPGHGQGPPAPLAIRVSRELLTPWEVQLAQQVNAMAAPIHIEMLDPEQGALPPPPAHYKLPELASDPLAARTSWRQLVEGGGLEPTPPDASGVADIVSWLSNTLGPAPGTGPEAPLPEGRRMTRSLSREAAPGAARGGGDSPTALTEEHRSLLRRLMSRGLEARGSWDVGRLLSLDLDPVGGAGEAGANGHANEGAISLNAGVGAGPGPASGRGWGAAGAAQPDPARSPRADPLLRTRSSWRRGGGGALGATPELTPAASFDFFHGPAGQQLAQRLRGGPGQAGAYPNASAGQEPGVYLNPTFSSAELQLLVDALLPKPSMAR</sequence>
<dbReference type="AlphaFoldDB" id="A0A1D2ADS9"/>
<dbReference type="PROSITE" id="PS51294">
    <property type="entry name" value="HTH_MYB"/>
    <property type="match status" value="2"/>
</dbReference>
<reference evidence="4" key="1">
    <citation type="submission" date="2015-08" db="EMBL/GenBank/DDBJ databases">
        <authorList>
            <person name="Babu N.S."/>
            <person name="Beckwith C.J."/>
            <person name="Beseler K.G."/>
            <person name="Brison A."/>
            <person name="Carone J.V."/>
            <person name="Caskin T.P."/>
            <person name="Diamond M."/>
            <person name="Durham M.E."/>
            <person name="Foxe J.M."/>
            <person name="Go M."/>
            <person name="Henderson B.A."/>
            <person name="Jones I.B."/>
            <person name="McGettigan J.A."/>
            <person name="Micheletti S.J."/>
            <person name="Nasrallah M.E."/>
            <person name="Ortiz D."/>
            <person name="Piller C.R."/>
            <person name="Privatt S.R."/>
            <person name="Schneider S.L."/>
            <person name="Sharp S."/>
            <person name="Smith T.C."/>
            <person name="Stanton J.D."/>
            <person name="Ullery H.E."/>
            <person name="Wilson R.J."/>
            <person name="Serrano M.G."/>
            <person name="Buck G."/>
            <person name="Lee V."/>
            <person name="Wang Y."/>
            <person name="Carvalho R."/>
            <person name="Voegtly L."/>
            <person name="Shi R."/>
            <person name="Duckworth R."/>
            <person name="Johnson A."/>
            <person name="Loviza R."/>
            <person name="Walstead R."/>
            <person name="Shah Z."/>
            <person name="Kiflezghi M."/>
            <person name="Wade K."/>
            <person name="Ball S.L."/>
            <person name="Bradley K.W."/>
            <person name="Asai D.J."/>
            <person name="Bowman C.A."/>
            <person name="Russell D.A."/>
            <person name="Pope W.H."/>
            <person name="Jacobs-Sera D."/>
            <person name="Hendrix R.W."/>
            <person name="Hatfull G.F."/>
        </authorList>
    </citation>
    <scope>NUCLEOTIDE SEQUENCE</scope>
</reference>
<evidence type="ECO:0000256" key="1">
    <source>
        <dbReference type="SAM" id="MobiDB-lite"/>
    </source>
</evidence>
<feature type="region of interest" description="Disordered" evidence="1">
    <location>
        <begin position="103"/>
        <end position="152"/>
    </location>
</feature>
<evidence type="ECO:0000259" key="2">
    <source>
        <dbReference type="PROSITE" id="PS50090"/>
    </source>
</evidence>
<dbReference type="SMART" id="SM00717">
    <property type="entry name" value="SANT"/>
    <property type="match status" value="2"/>
</dbReference>
<dbReference type="EMBL" id="GDKF01001272">
    <property type="protein sequence ID" value="JAT77350.1"/>
    <property type="molecule type" value="Transcribed_RNA"/>
</dbReference>
<feature type="region of interest" description="Disordered" evidence="1">
    <location>
        <begin position="395"/>
        <end position="438"/>
    </location>
</feature>
<dbReference type="PANTHER" id="PTHR45614:SF76">
    <property type="entry name" value="TRANSCRIPTION FACTOR MYB124"/>
    <property type="match status" value="1"/>
</dbReference>
<feature type="domain" description="Myb-like" evidence="2">
    <location>
        <begin position="51"/>
        <end position="101"/>
    </location>
</feature>
<name>A0A1D2ADS9_AUXPR</name>
<feature type="domain" description="Myb-like" evidence="2">
    <location>
        <begin position="7"/>
        <end position="50"/>
    </location>
</feature>
<accession>A0A1D2ADS9</accession>
<dbReference type="InterPro" id="IPR017930">
    <property type="entry name" value="Myb_dom"/>
</dbReference>
<dbReference type="InterPro" id="IPR001005">
    <property type="entry name" value="SANT/Myb"/>
</dbReference>
<dbReference type="GO" id="GO:0000981">
    <property type="term" value="F:DNA-binding transcription factor activity, RNA polymerase II-specific"/>
    <property type="evidence" value="ECO:0007669"/>
    <property type="project" value="TreeGrafter"/>
</dbReference>
<evidence type="ECO:0000313" key="4">
    <source>
        <dbReference type="EMBL" id="JAT77350.1"/>
    </source>
</evidence>
<feature type="region of interest" description="Disordered" evidence="1">
    <location>
        <begin position="290"/>
        <end position="331"/>
    </location>
</feature>
<dbReference type="SUPFAM" id="SSF46689">
    <property type="entry name" value="Homeodomain-like"/>
    <property type="match status" value="1"/>
</dbReference>
<dbReference type="Gene3D" id="1.10.10.60">
    <property type="entry name" value="Homeodomain-like"/>
    <property type="match status" value="2"/>
</dbReference>
<dbReference type="InterPro" id="IPR009057">
    <property type="entry name" value="Homeodomain-like_sf"/>
</dbReference>
<dbReference type="PROSITE" id="PS50090">
    <property type="entry name" value="MYB_LIKE"/>
    <property type="match status" value="2"/>
</dbReference>
<dbReference type="GO" id="GO:0000978">
    <property type="term" value="F:RNA polymerase II cis-regulatory region sequence-specific DNA binding"/>
    <property type="evidence" value="ECO:0007669"/>
    <property type="project" value="TreeGrafter"/>
</dbReference>
<organism evidence="4">
    <name type="scientific">Auxenochlorella protothecoides</name>
    <name type="common">Green microalga</name>
    <name type="synonym">Chlorella protothecoides</name>
    <dbReference type="NCBI Taxonomy" id="3075"/>
    <lineage>
        <taxon>Eukaryota</taxon>
        <taxon>Viridiplantae</taxon>
        <taxon>Chlorophyta</taxon>
        <taxon>core chlorophytes</taxon>
        <taxon>Trebouxiophyceae</taxon>
        <taxon>Chlorellales</taxon>
        <taxon>Chlorellaceae</taxon>
        <taxon>Auxenochlorella</taxon>
    </lineage>
</organism>
<evidence type="ECO:0000259" key="3">
    <source>
        <dbReference type="PROSITE" id="PS51294"/>
    </source>
</evidence>